<keyword evidence="3" id="KW-1185">Reference proteome</keyword>
<evidence type="ECO:0000313" key="2">
    <source>
        <dbReference type="EMBL" id="KIJ42543.1"/>
    </source>
</evidence>
<proteinExistence type="predicted"/>
<protein>
    <submittedName>
        <fullName evidence="2">Uncharacterized protein</fullName>
    </submittedName>
</protein>
<accession>A0A0C9UHJ9</accession>
<dbReference type="PANTHER" id="PTHR46177">
    <property type="entry name" value="INTEGRASE CATALYTIC DOMAIN-CONTAINING PROTEIN"/>
    <property type="match status" value="1"/>
</dbReference>
<feature type="compositionally biased region" description="Polar residues" evidence="1">
    <location>
        <begin position="30"/>
        <end position="45"/>
    </location>
</feature>
<evidence type="ECO:0000256" key="1">
    <source>
        <dbReference type="SAM" id="MobiDB-lite"/>
    </source>
</evidence>
<dbReference type="Proteomes" id="UP000054279">
    <property type="component" value="Unassembled WGS sequence"/>
</dbReference>
<name>A0A0C9UHJ9_SPHS4</name>
<reference evidence="2 3" key="1">
    <citation type="submission" date="2014-06" db="EMBL/GenBank/DDBJ databases">
        <title>Evolutionary Origins and Diversification of the Mycorrhizal Mutualists.</title>
        <authorList>
            <consortium name="DOE Joint Genome Institute"/>
            <consortium name="Mycorrhizal Genomics Consortium"/>
            <person name="Kohler A."/>
            <person name="Kuo A."/>
            <person name="Nagy L.G."/>
            <person name="Floudas D."/>
            <person name="Copeland A."/>
            <person name="Barry K.W."/>
            <person name="Cichocki N."/>
            <person name="Veneault-Fourrey C."/>
            <person name="LaButti K."/>
            <person name="Lindquist E.A."/>
            <person name="Lipzen A."/>
            <person name="Lundell T."/>
            <person name="Morin E."/>
            <person name="Murat C."/>
            <person name="Riley R."/>
            <person name="Ohm R."/>
            <person name="Sun H."/>
            <person name="Tunlid A."/>
            <person name="Henrissat B."/>
            <person name="Grigoriev I.V."/>
            <person name="Hibbett D.S."/>
            <person name="Martin F."/>
        </authorList>
    </citation>
    <scope>NUCLEOTIDE SEQUENCE [LARGE SCALE GENOMIC DNA]</scope>
    <source>
        <strain evidence="2 3">SS14</strain>
    </source>
</reference>
<feature type="region of interest" description="Disordered" evidence="1">
    <location>
        <begin position="1"/>
        <end position="50"/>
    </location>
</feature>
<sequence length="323" mass="36825">MSQSLPEFIQGSSTRYEYSRSPTPEEPDSSRNLRNRNPTGKNQYANCPPPRDETVEFLLRKYHRNGVTNRNILSELLKAEHSIQISPSTVARRLRKLGLRASGAMTQALPESTKRQLILNELDKDPTSRKGPPTIKDEIRQNTGIHLTRDYINAEMHVLDPEGFIIGQPGSRKRRRAQLVLLGPHHEWSGDGHDKLSQIGFPIWGIRDVWSGVWLGLWVLPNNRLKVAIGYLYLSLIRELGGMPIQTTTDRGSETGRIFGIAEALREAFSPELEGLPVHRFLQSIHNTTIERGWLQLRLQWGDNVKVVWEEGRDIYDASDEQQ</sequence>
<dbReference type="EMBL" id="KN837129">
    <property type="protein sequence ID" value="KIJ42543.1"/>
    <property type="molecule type" value="Genomic_DNA"/>
</dbReference>
<dbReference type="AlphaFoldDB" id="A0A0C9UHJ9"/>
<gene>
    <name evidence="2" type="ORF">M422DRAFT_254322</name>
</gene>
<feature type="compositionally biased region" description="Polar residues" evidence="1">
    <location>
        <begin position="1"/>
        <end position="22"/>
    </location>
</feature>
<dbReference type="OrthoDB" id="5392716at2759"/>
<dbReference type="PANTHER" id="PTHR46177:SF1">
    <property type="entry name" value="INTEGRASE CATALYTIC DOMAIN-CONTAINING PROTEIN"/>
    <property type="match status" value="1"/>
</dbReference>
<evidence type="ECO:0000313" key="3">
    <source>
        <dbReference type="Proteomes" id="UP000054279"/>
    </source>
</evidence>
<dbReference type="HOGENOM" id="CLU_039761_0_0_1"/>
<organism evidence="2 3">
    <name type="scientific">Sphaerobolus stellatus (strain SS14)</name>
    <dbReference type="NCBI Taxonomy" id="990650"/>
    <lineage>
        <taxon>Eukaryota</taxon>
        <taxon>Fungi</taxon>
        <taxon>Dikarya</taxon>
        <taxon>Basidiomycota</taxon>
        <taxon>Agaricomycotina</taxon>
        <taxon>Agaricomycetes</taxon>
        <taxon>Phallomycetidae</taxon>
        <taxon>Geastrales</taxon>
        <taxon>Sphaerobolaceae</taxon>
        <taxon>Sphaerobolus</taxon>
    </lineage>
</organism>